<keyword evidence="4" id="KW-0509">mRNA transport</keyword>
<keyword evidence="3 4" id="KW-0539">Nucleus</keyword>
<reference evidence="7" key="1">
    <citation type="submission" date="2021-11" db="EMBL/GenBank/DDBJ databases">
        <authorList>
            <consortium name="Genoscope - CEA"/>
            <person name="William W."/>
        </authorList>
    </citation>
    <scope>NUCLEOTIDE SEQUENCE</scope>
</reference>
<dbReference type="OrthoDB" id="1918363at2759"/>
<evidence type="ECO:0000256" key="4">
    <source>
        <dbReference type="RuleBase" id="RU364035"/>
    </source>
</evidence>
<feature type="coiled-coil region" evidence="5">
    <location>
        <begin position="24"/>
        <end position="84"/>
    </location>
</feature>
<keyword evidence="4" id="KW-0653">Protein transport</keyword>
<proteinExistence type="inferred from homology"/>
<evidence type="ECO:0000256" key="6">
    <source>
        <dbReference type="SAM" id="MobiDB-lite"/>
    </source>
</evidence>
<dbReference type="GO" id="GO:0006606">
    <property type="term" value="P:protein import into nucleus"/>
    <property type="evidence" value="ECO:0007669"/>
    <property type="project" value="TreeGrafter"/>
</dbReference>
<dbReference type="GO" id="GO:0005643">
    <property type="term" value="C:nuclear pore"/>
    <property type="evidence" value="ECO:0007669"/>
    <property type="project" value="UniProtKB-SubCell"/>
</dbReference>
<dbReference type="Proteomes" id="UP000789595">
    <property type="component" value="Unassembled WGS sequence"/>
</dbReference>
<evidence type="ECO:0000256" key="3">
    <source>
        <dbReference type="ARBA" id="ARBA00023242"/>
    </source>
</evidence>
<feature type="region of interest" description="Disordered" evidence="6">
    <location>
        <begin position="548"/>
        <end position="572"/>
    </location>
</feature>
<dbReference type="GO" id="GO:0016973">
    <property type="term" value="P:poly(A)+ mRNA export from nucleus"/>
    <property type="evidence" value="ECO:0007669"/>
    <property type="project" value="TreeGrafter"/>
</dbReference>
<feature type="region of interest" description="Disordered" evidence="6">
    <location>
        <begin position="158"/>
        <end position="177"/>
    </location>
</feature>
<evidence type="ECO:0000256" key="1">
    <source>
        <dbReference type="ARBA" id="ARBA00004259"/>
    </source>
</evidence>
<name>A0A8J2T2I6_9STRA</name>
<comment type="caution">
    <text evidence="7">The sequence shown here is derived from an EMBL/GenBank/DDBJ whole genome shotgun (WGS) entry which is preliminary data.</text>
</comment>
<keyword evidence="5" id="KW-0175">Coiled coil</keyword>
<dbReference type="InterPro" id="IPR007231">
    <property type="entry name" value="Nucleoporin_int_Nup93/Nic96"/>
</dbReference>
<evidence type="ECO:0000313" key="8">
    <source>
        <dbReference type="Proteomes" id="UP000789595"/>
    </source>
</evidence>
<evidence type="ECO:0000313" key="7">
    <source>
        <dbReference type="EMBL" id="CAH0379444.1"/>
    </source>
</evidence>
<keyword evidence="8" id="KW-1185">Reference proteome</keyword>
<dbReference type="Pfam" id="PF04097">
    <property type="entry name" value="Nic96"/>
    <property type="match status" value="1"/>
</dbReference>
<comment type="similarity">
    <text evidence="2 4">Belongs to the nucleoporin interacting component (NIC) family.</text>
</comment>
<dbReference type="EMBL" id="CAKKNE010000006">
    <property type="protein sequence ID" value="CAH0379444.1"/>
    <property type="molecule type" value="Genomic_DNA"/>
</dbReference>
<dbReference type="PANTHER" id="PTHR11225:SF4">
    <property type="entry name" value="NUCLEAR PORE COMPLEX PROTEIN NUP93"/>
    <property type="match status" value="1"/>
</dbReference>
<evidence type="ECO:0000256" key="5">
    <source>
        <dbReference type="SAM" id="Coils"/>
    </source>
</evidence>
<dbReference type="PANTHER" id="PTHR11225">
    <property type="entry name" value="NUCLEAR PORE COMPLEX PROTEIN NUP93 NUCLEOPORIN NUP93 DEAD EYE PROTEIN"/>
    <property type="match status" value="1"/>
</dbReference>
<keyword evidence="4" id="KW-0811">Translocation</keyword>
<comment type="subcellular location">
    <subcellularLocation>
        <location evidence="1">Nucleus envelope</location>
    </subcellularLocation>
    <subcellularLocation>
        <location evidence="4">Nucleus</location>
        <location evidence="4">Nuclear pore complex</location>
    </subcellularLocation>
</comment>
<dbReference type="GO" id="GO:0017056">
    <property type="term" value="F:structural constituent of nuclear pore"/>
    <property type="evidence" value="ECO:0007669"/>
    <property type="project" value="InterPro"/>
</dbReference>
<keyword evidence="4" id="KW-0906">Nuclear pore complex</keyword>
<sequence length="901" mass="98315">MTTLASLALSAESLASRHAPATGVPPLQKTLAELEAEAARLNAQQQQPSQNRGEALLAQSTFDARALHRQILELEQRAEFAQHRVEADGRDLDAALLARTDEVVVACIEGAVADAVEDGEKAALKEHLESWEVEKKRLLEDVGLKELKWETPAQSKVEDMQLTTVQSPPRRRALDDDARRHGEVVRRLNRYARLDASDRRRVDAEGGLRVASDFGALAPRPSQLSVAWRVVHAQCREDRSFDEALAAFPGQKRTACDAVRFNASKRNDNWLALGCRRAVEAQYRDYVDAKLKDAGPSLRTQVMGVATFDSSDDAARYAAYLRWRHQLPRETQDMNVLRNGEAAWPQLYAALRCGGARGGLAVCSAEPAFGVGLQRACRARAAYDDAVEVLGWAVDVDNAQKKVDETARELESARRACAAEHAAVLASASTTTCPYYASCANLLALDDADLRDERVQRTVEDFCWHALWFGTAPSGSREALRRAATQWGAAHFDPDGETPLQYATVLLLAGDCAGALAHLQKRRLPQEALHLGLALDAYGLLEHARSSTTDVLSPPKRHTTRSPFGGNGQPPGSLDEGYDLARACLAYARHVAAADASIALEYVFWPRHRDALVKREVSYDDFDKSVLGDALTSPAAATVSILLDTRAYDVICGAPTPASGRGRGALDDHLPPQLADQLIKIAARDAQKRGRPADAARLHSLTGDDVSVLRVLVERLGQVVATTNDADRAFWLETCNDFAERRIAAVVNELRASDEEELGYAFESLLNLAQFFDAVRADACSDALRSLDATRFVPSTDDSVGPCLDAFYRRDPTVQRLLPEVLGATMDVITKAYQSGRRARQDARFASAAAPGKPRLHDAADAAAQDLRKRAALLVDFAGLLKARLPDDVHARLGALEAMML</sequence>
<dbReference type="AlphaFoldDB" id="A0A8J2T2I6"/>
<organism evidence="7 8">
    <name type="scientific">Pelagomonas calceolata</name>
    <dbReference type="NCBI Taxonomy" id="35677"/>
    <lineage>
        <taxon>Eukaryota</taxon>
        <taxon>Sar</taxon>
        <taxon>Stramenopiles</taxon>
        <taxon>Ochrophyta</taxon>
        <taxon>Pelagophyceae</taxon>
        <taxon>Pelagomonadales</taxon>
        <taxon>Pelagomonadaceae</taxon>
        <taxon>Pelagomonas</taxon>
    </lineage>
</organism>
<keyword evidence="4" id="KW-0813">Transport</keyword>
<evidence type="ECO:0000256" key="2">
    <source>
        <dbReference type="ARBA" id="ARBA00010186"/>
    </source>
</evidence>
<gene>
    <name evidence="7" type="ORF">PECAL_6P10680</name>
</gene>
<keyword evidence="4" id="KW-0472">Membrane</keyword>
<protein>
    <recommendedName>
        <fullName evidence="4">Nuclear pore protein</fullName>
    </recommendedName>
</protein>
<accession>A0A8J2T2I6</accession>